<comment type="caution">
    <text evidence="2">The sequence shown here is derived from an EMBL/GenBank/DDBJ whole genome shotgun (WGS) entry which is preliminary data.</text>
</comment>
<dbReference type="Pfam" id="PF12802">
    <property type="entry name" value="MarR_2"/>
    <property type="match status" value="1"/>
</dbReference>
<dbReference type="PROSITE" id="PS50995">
    <property type="entry name" value="HTH_MARR_2"/>
    <property type="match status" value="1"/>
</dbReference>
<evidence type="ECO:0000259" key="1">
    <source>
        <dbReference type="PROSITE" id="PS50995"/>
    </source>
</evidence>
<dbReference type="InterPro" id="IPR036388">
    <property type="entry name" value="WH-like_DNA-bd_sf"/>
</dbReference>
<protein>
    <submittedName>
        <fullName evidence="2">MarR family transcriptional regulator</fullName>
    </submittedName>
</protein>
<dbReference type="SUPFAM" id="SSF46785">
    <property type="entry name" value="Winged helix' DNA-binding domain"/>
    <property type="match status" value="1"/>
</dbReference>
<dbReference type="InterPro" id="IPR036390">
    <property type="entry name" value="WH_DNA-bd_sf"/>
</dbReference>
<dbReference type="PANTHER" id="PTHR33164:SF43">
    <property type="entry name" value="HTH-TYPE TRANSCRIPTIONAL REPRESSOR YETL"/>
    <property type="match status" value="1"/>
</dbReference>
<keyword evidence="3" id="KW-1185">Reference proteome</keyword>
<feature type="domain" description="HTH marR-type" evidence="1">
    <location>
        <begin position="7"/>
        <end position="139"/>
    </location>
</feature>
<gene>
    <name evidence="2" type="ORF">GCM10009533_16620</name>
</gene>
<reference evidence="3" key="1">
    <citation type="journal article" date="2019" name="Int. J. Syst. Evol. Microbiol.">
        <title>The Global Catalogue of Microorganisms (GCM) 10K type strain sequencing project: providing services to taxonomists for standard genome sequencing and annotation.</title>
        <authorList>
            <consortium name="The Broad Institute Genomics Platform"/>
            <consortium name="The Broad Institute Genome Sequencing Center for Infectious Disease"/>
            <person name="Wu L."/>
            <person name="Ma J."/>
        </authorList>
    </citation>
    <scope>NUCLEOTIDE SEQUENCE [LARGE SCALE GENOMIC DNA]</scope>
    <source>
        <strain evidence="3">JCM 10303</strain>
    </source>
</reference>
<dbReference type="InterPro" id="IPR000835">
    <property type="entry name" value="HTH_MarR-typ"/>
</dbReference>
<name>A0ABP3MGM3_SACER</name>
<sequence>MSQADVRNRAGYQVKRAQQALHQACERRLRPLGLSMSKYAVLHALDGEPGISSAELARRCFVTRQSLQDVLGGLRGAGLVAVAESATGGRARPVTLTGAGERLLGEADRAVSEVEERMLAGIGPDDRRRLVELLASCADSLS</sequence>
<dbReference type="EMBL" id="BAAAGS010000008">
    <property type="protein sequence ID" value="GAA0518201.1"/>
    <property type="molecule type" value="Genomic_DNA"/>
</dbReference>
<accession>A0ABP3MGM3</accession>
<dbReference type="Proteomes" id="UP001500729">
    <property type="component" value="Unassembled WGS sequence"/>
</dbReference>
<proteinExistence type="predicted"/>
<dbReference type="Gene3D" id="1.10.10.10">
    <property type="entry name" value="Winged helix-like DNA-binding domain superfamily/Winged helix DNA-binding domain"/>
    <property type="match status" value="1"/>
</dbReference>
<dbReference type="InterPro" id="IPR039422">
    <property type="entry name" value="MarR/SlyA-like"/>
</dbReference>
<evidence type="ECO:0000313" key="3">
    <source>
        <dbReference type="Proteomes" id="UP001500729"/>
    </source>
</evidence>
<dbReference type="RefSeq" id="WP_009942694.1">
    <property type="nucleotide sequence ID" value="NZ_BAAAGS010000008.1"/>
</dbReference>
<dbReference type="SMART" id="SM00347">
    <property type="entry name" value="HTH_MARR"/>
    <property type="match status" value="1"/>
</dbReference>
<organism evidence="2 3">
    <name type="scientific">Saccharopolyspora erythraea</name>
    <name type="common">Streptomyces erythraeus</name>
    <dbReference type="NCBI Taxonomy" id="1836"/>
    <lineage>
        <taxon>Bacteria</taxon>
        <taxon>Bacillati</taxon>
        <taxon>Actinomycetota</taxon>
        <taxon>Actinomycetes</taxon>
        <taxon>Pseudonocardiales</taxon>
        <taxon>Pseudonocardiaceae</taxon>
        <taxon>Saccharopolyspora</taxon>
    </lineage>
</organism>
<dbReference type="PANTHER" id="PTHR33164">
    <property type="entry name" value="TRANSCRIPTIONAL REGULATOR, MARR FAMILY"/>
    <property type="match status" value="1"/>
</dbReference>
<evidence type="ECO:0000313" key="2">
    <source>
        <dbReference type="EMBL" id="GAA0518201.1"/>
    </source>
</evidence>